<dbReference type="AlphaFoldDB" id="A0A3S5BPW9"/>
<reference evidence="2" key="1">
    <citation type="submission" date="2018-11" db="EMBL/GenBank/DDBJ databases">
        <authorList>
            <consortium name="Pathogen Informatics"/>
        </authorList>
    </citation>
    <scope>NUCLEOTIDE SEQUENCE</scope>
</reference>
<evidence type="ECO:0000256" key="1">
    <source>
        <dbReference type="SAM" id="MobiDB-lite"/>
    </source>
</evidence>
<accession>A0A3S5BPW9</accession>
<proteinExistence type="predicted"/>
<name>A0A3S5BPW9_9PLAT</name>
<feature type="region of interest" description="Disordered" evidence="1">
    <location>
        <begin position="36"/>
        <end position="58"/>
    </location>
</feature>
<organism evidence="2 3">
    <name type="scientific">Protopolystoma xenopodis</name>
    <dbReference type="NCBI Taxonomy" id="117903"/>
    <lineage>
        <taxon>Eukaryota</taxon>
        <taxon>Metazoa</taxon>
        <taxon>Spiralia</taxon>
        <taxon>Lophotrochozoa</taxon>
        <taxon>Platyhelminthes</taxon>
        <taxon>Monogenea</taxon>
        <taxon>Polyopisthocotylea</taxon>
        <taxon>Polystomatidea</taxon>
        <taxon>Polystomatidae</taxon>
        <taxon>Protopolystoma</taxon>
    </lineage>
</organism>
<dbReference type="EMBL" id="CAAALY010015932">
    <property type="protein sequence ID" value="VEL12819.1"/>
    <property type="molecule type" value="Genomic_DNA"/>
</dbReference>
<evidence type="ECO:0000313" key="2">
    <source>
        <dbReference type="EMBL" id="VEL12819.1"/>
    </source>
</evidence>
<comment type="caution">
    <text evidence="2">The sequence shown here is derived from an EMBL/GenBank/DDBJ whole genome shotgun (WGS) entry which is preliminary data.</text>
</comment>
<dbReference type="Proteomes" id="UP000784294">
    <property type="component" value="Unassembled WGS sequence"/>
</dbReference>
<gene>
    <name evidence="2" type="ORF">PXEA_LOCUS6259</name>
</gene>
<protein>
    <submittedName>
        <fullName evidence="2">Uncharacterized protein</fullName>
    </submittedName>
</protein>
<evidence type="ECO:0000313" key="3">
    <source>
        <dbReference type="Proteomes" id="UP000784294"/>
    </source>
</evidence>
<keyword evidence="3" id="KW-1185">Reference proteome</keyword>
<sequence length="93" mass="11043">MEAVGILLERNPVNRRLEEGIVGNHFAYCLSRLGASTETSKRRRPDPGQLFNNRKRHHQDVAYEEQREFKERRLQWEESDVELGRKVNQRVVL</sequence>